<gene>
    <name evidence="2" type="ORF">Aglo03_24910</name>
</gene>
<evidence type="ECO:0000313" key="3">
    <source>
        <dbReference type="Proteomes" id="UP001165042"/>
    </source>
</evidence>
<feature type="region of interest" description="Disordered" evidence="1">
    <location>
        <begin position="109"/>
        <end position="132"/>
    </location>
</feature>
<reference evidence="2" key="1">
    <citation type="submission" date="2023-02" db="EMBL/GenBank/DDBJ databases">
        <title>Actinokineospora globicatena NBRC 15670.</title>
        <authorList>
            <person name="Ichikawa N."/>
            <person name="Sato H."/>
            <person name="Tonouchi N."/>
        </authorList>
    </citation>
    <scope>NUCLEOTIDE SEQUENCE</scope>
    <source>
        <strain evidence="2">NBRC 15670</strain>
    </source>
</reference>
<proteinExistence type="predicted"/>
<comment type="caution">
    <text evidence="2">The sequence shown here is derived from an EMBL/GenBank/DDBJ whole genome shotgun (WGS) entry which is preliminary data.</text>
</comment>
<dbReference type="EMBL" id="BSSD01000003">
    <property type="protein sequence ID" value="GLW91675.1"/>
    <property type="molecule type" value="Genomic_DNA"/>
</dbReference>
<feature type="compositionally biased region" description="Polar residues" evidence="1">
    <location>
        <begin position="122"/>
        <end position="132"/>
    </location>
</feature>
<feature type="compositionally biased region" description="Polar residues" evidence="1">
    <location>
        <begin position="31"/>
        <end position="55"/>
    </location>
</feature>
<sequence>MATGCNGMRNMTVPPVRPRSQFNDGACGNTIDRSPGQNASTNVLAVCGTDSTSPSMVDHDPTRTPTGMSGPRFFAANNPATAVAEKASHPIPYTVSVGTTTNRPALTALAAAPNPSTRCPRSPQSKTVTQRA</sequence>
<protein>
    <submittedName>
        <fullName evidence="2">Uncharacterized protein</fullName>
    </submittedName>
</protein>
<organism evidence="2 3">
    <name type="scientific">Actinokineospora globicatena</name>
    <dbReference type="NCBI Taxonomy" id="103729"/>
    <lineage>
        <taxon>Bacteria</taxon>
        <taxon>Bacillati</taxon>
        <taxon>Actinomycetota</taxon>
        <taxon>Actinomycetes</taxon>
        <taxon>Pseudonocardiales</taxon>
        <taxon>Pseudonocardiaceae</taxon>
        <taxon>Actinokineospora</taxon>
    </lineage>
</organism>
<name>A0A9W6QN41_9PSEU</name>
<dbReference type="AlphaFoldDB" id="A0A9W6QN41"/>
<dbReference type="Proteomes" id="UP001165042">
    <property type="component" value="Unassembled WGS sequence"/>
</dbReference>
<evidence type="ECO:0000256" key="1">
    <source>
        <dbReference type="SAM" id="MobiDB-lite"/>
    </source>
</evidence>
<keyword evidence="3" id="KW-1185">Reference proteome</keyword>
<feature type="region of interest" description="Disordered" evidence="1">
    <location>
        <begin position="1"/>
        <end position="72"/>
    </location>
</feature>
<accession>A0A9W6QN41</accession>
<evidence type="ECO:0000313" key="2">
    <source>
        <dbReference type="EMBL" id="GLW91675.1"/>
    </source>
</evidence>